<evidence type="ECO:0000256" key="2">
    <source>
        <dbReference type="ARBA" id="ARBA00022553"/>
    </source>
</evidence>
<keyword evidence="2 3" id="KW-0597">Phosphoprotein</keyword>
<evidence type="ECO:0000313" key="6">
    <source>
        <dbReference type="Proteomes" id="UP000250928"/>
    </source>
</evidence>
<dbReference type="PROSITE" id="PS50110">
    <property type="entry name" value="RESPONSE_REGULATORY"/>
    <property type="match status" value="1"/>
</dbReference>
<dbReference type="GO" id="GO:0006935">
    <property type="term" value="P:chemotaxis"/>
    <property type="evidence" value="ECO:0007669"/>
    <property type="project" value="UniProtKB-KW"/>
</dbReference>
<keyword evidence="1" id="KW-0145">Chemotaxis</keyword>
<accession>A0A657Q790</accession>
<reference evidence="5 6" key="1">
    <citation type="submission" date="2018-01" db="EMBL/GenBank/DDBJ databases">
        <title>Novel co-symbiosis in the lucinid bivalve Phacoides pectinatus.</title>
        <authorList>
            <person name="Lim S.J."/>
            <person name="Davis B.G."/>
            <person name="Gill D.E."/>
            <person name="Engel A.S."/>
            <person name="Anderson L.C."/>
            <person name="Campbell B.J."/>
        </authorList>
    </citation>
    <scope>NUCLEOTIDE SEQUENCE [LARGE SCALE GENOMIC DNA]</scope>
    <source>
        <strain evidence="5">N3_P5</strain>
    </source>
</reference>
<evidence type="ECO:0000259" key="4">
    <source>
        <dbReference type="PROSITE" id="PS50110"/>
    </source>
</evidence>
<dbReference type="SUPFAM" id="SSF52172">
    <property type="entry name" value="CheY-like"/>
    <property type="match status" value="1"/>
</dbReference>
<dbReference type="EMBL" id="PQCO01000098">
    <property type="protein sequence ID" value="PUE05097.1"/>
    <property type="molecule type" value="Genomic_DNA"/>
</dbReference>
<dbReference type="InterPro" id="IPR028976">
    <property type="entry name" value="CheC-like_sf"/>
</dbReference>
<dbReference type="InterPro" id="IPR001789">
    <property type="entry name" value="Sig_transdc_resp-reg_receiver"/>
</dbReference>
<dbReference type="PANTHER" id="PTHR44591">
    <property type="entry name" value="STRESS RESPONSE REGULATOR PROTEIN 1"/>
    <property type="match status" value="1"/>
</dbReference>
<evidence type="ECO:0000256" key="1">
    <source>
        <dbReference type="ARBA" id="ARBA00022500"/>
    </source>
</evidence>
<dbReference type="Pfam" id="PF00072">
    <property type="entry name" value="Response_reg"/>
    <property type="match status" value="1"/>
</dbReference>
<feature type="domain" description="Response regulatory" evidence="4">
    <location>
        <begin position="4"/>
        <end position="119"/>
    </location>
</feature>
<dbReference type="AlphaFoldDB" id="A0A657Q790"/>
<feature type="modified residue" description="4-aspartylphosphate" evidence="3">
    <location>
        <position position="54"/>
    </location>
</feature>
<dbReference type="CDD" id="cd17910">
    <property type="entry name" value="CheC_ClassII"/>
    <property type="match status" value="1"/>
</dbReference>
<comment type="caution">
    <text evidence="5">The sequence shown here is derived from an EMBL/GenBank/DDBJ whole genome shotgun (WGS) entry which is preliminary data.</text>
</comment>
<evidence type="ECO:0000313" key="5">
    <source>
        <dbReference type="EMBL" id="PUE05097.1"/>
    </source>
</evidence>
<dbReference type="CDD" id="cd17593">
    <property type="entry name" value="REC_CheC-like"/>
    <property type="match status" value="1"/>
</dbReference>
<dbReference type="InterPro" id="IPR011006">
    <property type="entry name" value="CheY-like_superfamily"/>
</dbReference>
<protein>
    <submittedName>
        <fullName evidence="5">Response regulator</fullName>
    </submittedName>
</protein>
<dbReference type="InterPro" id="IPR050595">
    <property type="entry name" value="Bact_response_regulator"/>
</dbReference>
<dbReference type="Gene3D" id="3.40.1550.10">
    <property type="entry name" value="CheC-like"/>
    <property type="match status" value="1"/>
</dbReference>
<dbReference type="PANTHER" id="PTHR44591:SF24">
    <property type="entry name" value="PROTEIN-GLUTAMATE METHYLESTERASE_PROTEIN-GLUTAMINE GLUTAMINASE 1"/>
    <property type="match status" value="1"/>
</dbReference>
<evidence type="ECO:0000256" key="3">
    <source>
        <dbReference type="PROSITE-ProRule" id="PRU00169"/>
    </source>
</evidence>
<dbReference type="GO" id="GO:0000160">
    <property type="term" value="P:phosphorelay signal transduction system"/>
    <property type="evidence" value="ECO:0007669"/>
    <property type="project" value="InterPro"/>
</dbReference>
<dbReference type="SMART" id="SM00448">
    <property type="entry name" value="REC"/>
    <property type="match status" value="1"/>
</dbReference>
<dbReference type="SUPFAM" id="SSF103039">
    <property type="entry name" value="CheC-like"/>
    <property type="match status" value="1"/>
</dbReference>
<proteinExistence type="predicted"/>
<name>A0A657Q790_9GAMM</name>
<dbReference type="Proteomes" id="UP000250928">
    <property type="component" value="Unassembled WGS sequence"/>
</dbReference>
<sequence>MTIPVLICDDSSFARKQVARSLPENWDVELSYAGNGEEALELIRQGRADILFLDLTMPVLDGFGVLKTIREEDLPSLPIVISGDIQPESRRRVMSLGAVCFIKKPIQSDELTRVLNDYGLLQLSGERHIVYDEAVEFTDWCQEYSNISKGRAADLLARFIEQEVELSIPRVGYLERGRLAERLRSQDDPGGDDRIISQGFTGGGISGEMILTFNSQDAERIHNLLYHKPPDKDASELEAIMDMANILSGAYLRGMSEQIDELFSIGQPITRTRRELIRGCERIQTPAGEQILLIECDYTIANRISCNQWLLFPQTSADALEARAAPLME</sequence>
<gene>
    <name evidence="5" type="ORF">C3L24_01950</name>
</gene>
<organism evidence="5 6">
    <name type="scientific">Candidatus Sedimenticola endophacoides</name>
    <dbReference type="NCBI Taxonomy" id="2548426"/>
    <lineage>
        <taxon>Bacteria</taxon>
        <taxon>Pseudomonadati</taxon>
        <taxon>Pseudomonadota</taxon>
        <taxon>Gammaproteobacteria</taxon>
        <taxon>Chromatiales</taxon>
        <taxon>Sedimenticolaceae</taxon>
        <taxon>Sedimenticola</taxon>
    </lineage>
</organism>
<dbReference type="Gene3D" id="3.40.50.2300">
    <property type="match status" value="1"/>
</dbReference>